<dbReference type="OrthoDB" id="8775810at2759"/>
<dbReference type="AlphaFoldDB" id="A0A5E8AXJ3"/>
<organism evidence="4 5">
    <name type="scientific">Magnusiomyces paraingens</name>
    <dbReference type="NCBI Taxonomy" id="2606893"/>
    <lineage>
        <taxon>Eukaryota</taxon>
        <taxon>Fungi</taxon>
        <taxon>Dikarya</taxon>
        <taxon>Ascomycota</taxon>
        <taxon>Saccharomycotina</taxon>
        <taxon>Dipodascomycetes</taxon>
        <taxon>Dipodascales</taxon>
        <taxon>Dipodascaceae</taxon>
        <taxon>Magnusiomyces</taxon>
    </lineage>
</organism>
<name>A0A5E8AXJ3_9ASCO</name>
<dbReference type="PANTHER" id="PTHR12387:SF0">
    <property type="entry name" value="26S PROTEASOME NON-ATPASE REGULATORY SUBUNIT 8"/>
    <property type="match status" value="1"/>
</dbReference>
<dbReference type="Pfam" id="PF10075">
    <property type="entry name" value="CSN8_PSD8_EIF3K"/>
    <property type="match status" value="1"/>
</dbReference>
<dbReference type="GO" id="GO:0008541">
    <property type="term" value="C:proteasome regulatory particle, lid subcomplex"/>
    <property type="evidence" value="ECO:0007669"/>
    <property type="project" value="TreeGrafter"/>
</dbReference>
<feature type="domain" description="PCI" evidence="3">
    <location>
        <begin position="81"/>
        <end position="277"/>
    </location>
</feature>
<evidence type="ECO:0000313" key="4">
    <source>
        <dbReference type="EMBL" id="VVT43686.1"/>
    </source>
</evidence>
<dbReference type="EMBL" id="CABVLU010000001">
    <property type="protein sequence ID" value="VVT43686.1"/>
    <property type="molecule type" value="Genomic_DNA"/>
</dbReference>
<dbReference type="Proteomes" id="UP000398389">
    <property type="component" value="Unassembled WGS sequence"/>
</dbReference>
<evidence type="ECO:0000256" key="1">
    <source>
        <dbReference type="ARBA" id="ARBA00009627"/>
    </source>
</evidence>
<comment type="similarity">
    <text evidence="1">Belongs to the proteasome subunit S14 family.</text>
</comment>
<keyword evidence="2" id="KW-0647">Proteasome</keyword>
<evidence type="ECO:0000259" key="3">
    <source>
        <dbReference type="PROSITE" id="PS50250"/>
    </source>
</evidence>
<dbReference type="Gene3D" id="1.25.40.990">
    <property type="match status" value="1"/>
</dbReference>
<dbReference type="GO" id="GO:0043161">
    <property type="term" value="P:proteasome-mediated ubiquitin-dependent protein catabolic process"/>
    <property type="evidence" value="ECO:0007669"/>
    <property type="project" value="TreeGrafter"/>
</dbReference>
<evidence type="ECO:0000256" key="2">
    <source>
        <dbReference type="ARBA" id="ARBA00022942"/>
    </source>
</evidence>
<dbReference type="GO" id="GO:0005829">
    <property type="term" value="C:cytosol"/>
    <property type="evidence" value="ECO:0007669"/>
    <property type="project" value="TreeGrafter"/>
</dbReference>
<reference evidence="4 5" key="1">
    <citation type="submission" date="2019-09" db="EMBL/GenBank/DDBJ databases">
        <authorList>
            <person name="Brejova B."/>
        </authorList>
    </citation>
    <scope>NUCLEOTIDE SEQUENCE [LARGE SCALE GENOMIC DNA]</scope>
</reference>
<dbReference type="RefSeq" id="XP_031850714.1">
    <property type="nucleotide sequence ID" value="XM_031994823.1"/>
</dbReference>
<gene>
    <name evidence="4" type="ORF">SAPINGB_P000099</name>
</gene>
<dbReference type="GeneID" id="43578923"/>
<dbReference type="InterPro" id="IPR000717">
    <property type="entry name" value="PCI_dom"/>
</dbReference>
<proteinExistence type="inferred from homology"/>
<dbReference type="InterPro" id="IPR033464">
    <property type="entry name" value="CSN8_PSD8_EIF3K"/>
</dbReference>
<dbReference type="PANTHER" id="PTHR12387">
    <property type="entry name" value="26S PROTEASOME NON-ATPASE REGULATORY SUBUNIT 8"/>
    <property type="match status" value="1"/>
</dbReference>
<accession>A0A5E8AXJ3</accession>
<dbReference type="InterPro" id="IPR006746">
    <property type="entry name" value="26S_Psome_Rpn12"/>
</dbReference>
<sequence length="328" mass="36342">MSLEQLTKQFNAAFNNSQYEVAGKLLPQIKLELAKHGLLVPKKNLSNVSDLLITRDILEKGIFTSIYLRNEDEFSRLISQIHPFFYNTTYRSPSGQPALLPPSDNQYKIMALYLLLLLAKNKIAEFHTELETLSTLRPDGATAAATAASPAAPIEEILESNTYLRYPVLLERWLMEGSYHKVWKAITDSSQVPAPEFSILGESLLYTVRDEIARSAECAYVSLPIDNARHLLYLDSDDELIEFAQGQPGWVIDKIKKTVSFPSFENQDEIAAATSIVSPGSSSTNVASSKLNQDIDESAASGSPALPNPSEVIIAECLDYAREIETII</sequence>
<protein>
    <recommendedName>
        <fullName evidence="3">PCI domain-containing protein</fullName>
    </recommendedName>
</protein>
<keyword evidence="5" id="KW-1185">Reference proteome</keyword>
<dbReference type="PROSITE" id="PS50250">
    <property type="entry name" value="PCI"/>
    <property type="match status" value="1"/>
</dbReference>
<evidence type="ECO:0000313" key="5">
    <source>
        <dbReference type="Proteomes" id="UP000398389"/>
    </source>
</evidence>
<dbReference type="GO" id="GO:0005634">
    <property type="term" value="C:nucleus"/>
    <property type="evidence" value="ECO:0007669"/>
    <property type="project" value="TreeGrafter"/>
</dbReference>